<keyword evidence="1" id="KW-0812">Transmembrane</keyword>
<feature type="transmembrane region" description="Helical" evidence="1">
    <location>
        <begin position="47"/>
        <end position="67"/>
    </location>
</feature>
<sequence length="68" mass="7519">IHCSLSMAILVLTPSRLFLVCMPHIIVASCAYFAMSFVMNLALTSELMSGLQATFVIWLCEAVFIHVI</sequence>
<evidence type="ECO:0000256" key="1">
    <source>
        <dbReference type="SAM" id="Phobius"/>
    </source>
</evidence>
<protein>
    <submittedName>
        <fullName evidence="2">Uncharacterized protein</fullName>
    </submittedName>
</protein>
<keyword evidence="3" id="KW-1185">Reference proteome</keyword>
<feature type="non-terminal residue" evidence="2">
    <location>
        <position position="1"/>
    </location>
</feature>
<feature type="transmembrane region" description="Helical" evidence="1">
    <location>
        <begin position="17"/>
        <end position="35"/>
    </location>
</feature>
<evidence type="ECO:0000313" key="3">
    <source>
        <dbReference type="Proteomes" id="UP001233999"/>
    </source>
</evidence>
<reference evidence="2" key="2">
    <citation type="submission" date="2023-05" db="EMBL/GenBank/DDBJ databases">
        <authorList>
            <person name="Fouks B."/>
        </authorList>
    </citation>
    <scope>NUCLEOTIDE SEQUENCE</scope>
    <source>
        <strain evidence="2">Stay&amp;Tobe</strain>
        <tissue evidence="2">Testes</tissue>
    </source>
</reference>
<dbReference type="Proteomes" id="UP001233999">
    <property type="component" value="Unassembled WGS sequence"/>
</dbReference>
<proteinExistence type="predicted"/>
<organism evidence="2 3">
    <name type="scientific">Diploptera punctata</name>
    <name type="common">Pacific beetle cockroach</name>
    <dbReference type="NCBI Taxonomy" id="6984"/>
    <lineage>
        <taxon>Eukaryota</taxon>
        <taxon>Metazoa</taxon>
        <taxon>Ecdysozoa</taxon>
        <taxon>Arthropoda</taxon>
        <taxon>Hexapoda</taxon>
        <taxon>Insecta</taxon>
        <taxon>Pterygota</taxon>
        <taxon>Neoptera</taxon>
        <taxon>Polyneoptera</taxon>
        <taxon>Dictyoptera</taxon>
        <taxon>Blattodea</taxon>
        <taxon>Blaberoidea</taxon>
        <taxon>Blaberidae</taxon>
        <taxon>Diplopterinae</taxon>
        <taxon>Diploptera</taxon>
    </lineage>
</organism>
<dbReference type="AlphaFoldDB" id="A0AAD7Z500"/>
<name>A0AAD7Z500_DIPPU</name>
<reference evidence="2" key="1">
    <citation type="journal article" date="2023" name="IScience">
        <title>Live-bearing cockroach genome reveals convergent evolutionary mechanisms linked to viviparity in insects and beyond.</title>
        <authorList>
            <person name="Fouks B."/>
            <person name="Harrison M.C."/>
            <person name="Mikhailova A.A."/>
            <person name="Marchal E."/>
            <person name="English S."/>
            <person name="Carruthers M."/>
            <person name="Jennings E.C."/>
            <person name="Chiamaka E.L."/>
            <person name="Frigard R.A."/>
            <person name="Pippel M."/>
            <person name="Attardo G.M."/>
            <person name="Benoit J.B."/>
            <person name="Bornberg-Bauer E."/>
            <person name="Tobe S.S."/>
        </authorList>
    </citation>
    <scope>NUCLEOTIDE SEQUENCE</scope>
    <source>
        <strain evidence="2">Stay&amp;Tobe</strain>
    </source>
</reference>
<evidence type="ECO:0000313" key="2">
    <source>
        <dbReference type="EMBL" id="KAJ9573810.1"/>
    </source>
</evidence>
<gene>
    <name evidence="2" type="ORF">L9F63_008807</name>
</gene>
<comment type="caution">
    <text evidence="2">The sequence shown here is derived from an EMBL/GenBank/DDBJ whole genome shotgun (WGS) entry which is preliminary data.</text>
</comment>
<keyword evidence="1" id="KW-1133">Transmembrane helix</keyword>
<accession>A0AAD7Z500</accession>
<keyword evidence="1" id="KW-0472">Membrane</keyword>
<dbReference type="EMBL" id="JASPKZ010010678">
    <property type="protein sequence ID" value="KAJ9573810.1"/>
    <property type="molecule type" value="Genomic_DNA"/>
</dbReference>
<feature type="non-terminal residue" evidence="2">
    <location>
        <position position="68"/>
    </location>
</feature>